<accession>A0A1E7LAS4</accession>
<evidence type="ECO:0000313" key="1">
    <source>
        <dbReference type="EMBL" id="OEV13201.1"/>
    </source>
</evidence>
<name>A0A1E7LAS4_9ACTN</name>
<gene>
    <name evidence="1" type="ORF">AN218_04605</name>
</gene>
<sequence>MHTETDYSLTLSAQLCETFGRARNWPASATVVAPYLRIIHSSLTADDAEALFEGARRAYRREKTLDVPGRSHRPRFPELLALDESWQEGEHSLQRQSALQALVAAYRLAEGDFEQYLDCAVRACQEITEAA</sequence>
<evidence type="ECO:0000313" key="2">
    <source>
        <dbReference type="Proteomes" id="UP000176005"/>
    </source>
</evidence>
<dbReference type="Proteomes" id="UP000176005">
    <property type="component" value="Unassembled WGS sequence"/>
</dbReference>
<organism evidence="1 2">
    <name type="scientific">Streptomyces nanshensis</name>
    <dbReference type="NCBI Taxonomy" id="518642"/>
    <lineage>
        <taxon>Bacteria</taxon>
        <taxon>Bacillati</taxon>
        <taxon>Actinomycetota</taxon>
        <taxon>Actinomycetes</taxon>
        <taxon>Kitasatosporales</taxon>
        <taxon>Streptomycetaceae</taxon>
        <taxon>Streptomyces</taxon>
    </lineage>
</organism>
<dbReference type="EMBL" id="LJGW01000092">
    <property type="protein sequence ID" value="OEV13201.1"/>
    <property type="molecule type" value="Genomic_DNA"/>
</dbReference>
<protein>
    <submittedName>
        <fullName evidence="1">Uncharacterized protein</fullName>
    </submittedName>
</protein>
<dbReference type="RefSeq" id="WP_070015322.1">
    <property type="nucleotide sequence ID" value="NZ_LJGW01000092.1"/>
</dbReference>
<dbReference type="AlphaFoldDB" id="A0A1E7LAS4"/>
<comment type="caution">
    <text evidence="1">The sequence shown here is derived from an EMBL/GenBank/DDBJ whole genome shotgun (WGS) entry which is preliminary data.</text>
</comment>
<reference evidence="1 2" key="1">
    <citation type="journal article" date="2016" name="Front. Microbiol.">
        <title>Comparative Genomics Analysis of Streptomyces Species Reveals Their Adaptation to the Marine Environment and Their Diversity at the Genomic Level.</title>
        <authorList>
            <person name="Tian X."/>
            <person name="Zhang Z."/>
            <person name="Yang T."/>
            <person name="Chen M."/>
            <person name="Li J."/>
            <person name="Chen F."/>
            <person name="Yang J."/>
            <person name="Li W."/>
            <person name="Zhang B."/>
            <person name="Zhang Z."/>
            <person name="Wu J."/>
            <person name="Zhang C."/>
            <person name="Long L."/>
            <person name="Xiao J."/>
        </authorList>
    </citation>
    <scope>NUCLEOTIDE SEQUENCE [LARGE SCALE GENOMIC DNA]</scope>
    <source>
        <strain evidence="1 2">SCSIO 10429</strain>
    </source>
</reference>
<proteinExistence type="predicted"/>
<keyword evidence="2" id="KW-1185">Reference proteome</keyword>